<accession>A0A1G8IH74</accession>
<dbReference type="InterPro" id="IPR006343">
    <property type="entry name" value="DnaB/C_C"/>
</dbReference>
<dbReference type="RefSeq" id="WP_091275729.1">
    <property type="nucleotide sequence ID" value="NZ_FNDK01000024.1"/>
</dbReference>
<dbReference type="STRING" id="568899.SAMN05192534_12420"/>
<protein>
    <submittedName>
        <fullName evidence="4">Phage replication protein, DnaD domain</fullName>
    </submittedName>
</protein>
<dbReference type="Pfam" id="PF07261">
    <property type="entry name" value="DnaB_2"/>
    <property type="match status" value="1"/>
</dbReference>
<dbReference type="InterPro" id="IPR034829">
    <property type="entry name" value="DnaD-like_sf"/>
</dbReference>
<feature type="region of interest" description="Disordered" evidence="2">
    <location>
        <begin position="97"/>
        <end position="136"/>
    </location>
</feature>
<dbReference type="Gene3D" id="1.10.10.630">
    <property type="entry name" value="DnaD domain-like"/>
    <property type="match status" value="1"/>
</dbReference>
<gene>
    <name evidence="4" type="ORF">SAMN05192534_12420</name>
</gene>
<reference evidence="4 5" key="1">
    <citation type="submission" date="2016-10" db="EMBL/GenBank/DDBJ databases">
        <authorList>
            <person name="de Groot N.N."/>
        </authorList>
    </citation>
    <scope>NUCLEOTIDE SEQUENCE [LARGE SCALE GENOMIC DNA]</scope>
    <source>
        <strain evidence="4 5">DSM 21632</strain>
    </source>
</reference>
<evidence type="ECO:0000259" key="3">
    <source>
        <dbReference type="Pfam" id="PF07261"/>
    </source>
</evidence>
<evidence type="ECO:0000313" key="4">
    <source>
        <dbReference type="EMBL" id="SDI18243.1"/>
    </source>
</evidence>
<proteinExistence type="inferred from homology"/>
<dbReference type="InterPro" id="IPR053162">
    <property type="entry name" value="DnaD"/>
</dbReference>
<feature type="compositionally biased region" description="Basic and acidic residues" evidence="2">
    <location>
        <begin position="122"/>
        <end position="136"/>
    </location>
</feature>
<organism evidence="4 5">
    <name type="scientific">Alteribacillus persepolensis</name>
    <dbReference type="NCBI Taxonomy" id="568899"/>
    <lineage>
        <taxon>Bacteria</taxon>
        <taxon>Bacillati</taxon>
        <taxon>Bacillota</taxon>
        <taxon>Bacilli</taxon>
        <taxon>Bacillales</taxon>
        <taxon>Bacillaceae</taxon>
        <taxon>Alteribacillus</taxon>
    </lineage>
</organism>
<sequence length="243" mass="27764">MNYIKEINAFYDWLELNELSKSAVLLWHALMHLNNKSGWQQTFTVARSVIEAKTGLKKDAYYKARNQLKQAGLIDFKERGTKATAFELIPFSSVKQTSTQTTTETTEQTSTQTTTATVTKQNETKQKREGEGAREENPFDVFQENFGMARPAILQSIGMWCDDLSPGLVSSAIKFAAKKGWRSFASIESILNEWEEQGIDDVQQARRYEKGKMRRNNNTIPFPREKQGKSIFDELREEGSNEV</sequence>
<dbReference type="EMBL" id="FNDK01000024">
    <property type="protein sequence ID" value="SDI18243.1"/>
    <property type="molecule type" value="Genomic_DNA"/>
</dbReference>
<keyword evidence="5" id="KW-1185">Reference proteome</keyword>
<dbReference type="PANTHER" id="PTHR37293">
    <property type="entry name" value="PHAGE REPLICATION PROTEIN-RELATED"/>
    <property type="match status" value="1"/>
</dbReference>
<comment type="similarity">
    <text evidence="1">Belongs to the DnaB/DnaD family.</text>
</comment>
<evidence type="ECO:0000256" key="2">
    <source>
        <dbReference type="SAM" id="MobiDB-lite"/>
    </source>
</evidence>
<dbReference type="PANTHER" id="PTHR37293:SF5">
    <property type="entry name" value="DNA REPLICATION PROTEIN"/>
    <property type="match status" value="1"/>
</dbReference>
<feature type="compositionally biased region" description="Low complexity" evidence="2">
    <location>
        <begin position="97"/>
        <end position="121"/>
    </location>
</feature>
<dbReference type="OrthoDB" id="1047417at2"/>
<name>A0A1G8IH74_9BACI</name>
<feature type="compositionally biased region" description="Basic and acidic residues" evidence="2">
    <location>
        <begin position="223"/>
        <end position="243"/>
    </location>
</feature>
<evidence type="ECO:0000313" key="5">
    <source>
        <dbReference type="Proteomes" id="UP000199163"/>
    </source>
</evidence>
<feature type="domain" description="DnaB/C C-terminal" evidence="3">
    <location>
        <begin position="139"/>
        <end position="209"/>
    </location>
</feature>
<dbReference type="Proteomes" id="UP000199163">
    <property type="component" value="Unassembled WGS sequence"/>
</dbReference>
<dbReference type="SUPFAM" id="SSF158499">
    <property type="entry name" value="DnaD domain-like"/>
    <property type="match status" value="1"/>
</dbReference>
<dbReference type="AlphaFoldDB" id="A0A1G8IH74"/>
<dbReference type="NCBIfam" id="TIGR01446">
    <property type="entry name" value="DnaD_dom"/>
    <property type="match status" value="1"/>
</dbReference>
<evidence type="ECO:0000256" key="1">
    <source>
        <dbReference type="ARBA" id="ARBA00093462"/>
    </source>
</evidence>
<feature type="region of interest" description="Disordered" evidence="2">
    <location>
        <begin position="215"/>
        <end position="243"/>
    </location>
</feature>